<evidence type="ECO:0000256" key="10">
    <source>
        <dbReference type="ARBA" id="ARBA00023274"/>
    </source>
</evidence>
<dbReference type="GO" id="GO:0071004">
    <property type="term" value="C:U2-type prespliceosome"/>
    <property type="evidence" value="ECO:0007669"/>
    <property type="project" value="EnsemblFungi"/>
</dbReference>
<dbReference type="GeneID" id="11470834"/>
<reference evidence="13 14" key="1">
    <citation type="journal article" date="2011" name="G3 (Bethesda)">
        <title>Genome evolution in the Eremothecium clade of the Saccharomyces complex revealed by comparative genomics.</title>
        <authorList>
            <person name="Wendland J."/>
            <person name="Walther A."/>
        </authorList>
    </citation>
    <scope>NUCLEOTIDE SEQUENCE [LARGE SCALE GENOMIC DNA]</scope>
    <source>
        <strain evidence="14">CBS 270.75 / DBVPG 7215 / KCTC 17166 / NRRL Y-17582</strain>
    </source>
</reference>
<evidence type="ECO:0000256" key="8">
    <source>
        <dbReference type="ARBA" id="ARBA00023187"/>
    </source>
</evidence>
<evidence type="ECO:0000313" key="14">
    <source>
        <dbReference type="Proteomes" id="UP000006790"/>
    </source>
</evidence>
<keyword evidence="8 11" id="KW-0508">mRNA splicing</keyword>
<evidence type="ECO:0000256" key="5">
    <source>
        <dbReference type="ARBA" id="ARBA00022664"/>
    </source>
</evidence>
<keyword evidence="6 11" id="KW-0747">Spliceosome</keyword>
<dbReference type="InParanoid" id="I6NDR2"/>
<dbReference type="GO" id="GO:0003723">
    <property type="term" value="F:RNA binding"/>
    <property type="evidence" value="ECO:0007669"/>
    <property type="project" value="UniProtKB-KW"/>
</dbReference>
<dbReference type="GO" id="GO:0036261">
    <property type="term" value="P:7-methylguanosine cap hypermethylation"/>
    <property type="evidence" value="ECO:0007669"/>
    <property type="project" value="EnsemblFungi"/>
</dbReference>
<dbReference type="GO" id="GO:0005682">
    <property type="term" value="C:U5 snRNP"/>
    <property type="evidence" value="ECO:0007669"/>
    <property type="project" value="UniProtKB-UniRule"/>
</dbReference>
<dbReference type="GO" id="GO:0046540">
    <property type="term" value="C:U4/U6 x U5 tri-snRNP complex"/>
    <property type="evidence" value="ECO:0007669"/>
    <property type="project" value="UniProtKB-UniRule"/>
</dbReference>
<dbReference type="GO" id="GO:0005685">
    <property type="term" value="C:U1 snRNP"/>
    <property type="evidence" value="ECO:0007669"/>
    <property type="project" value="UniProtKB-UniRule"/>
</dbReference>
<organism evidence="13 14">
    <name type="scientific">Eremothecium cymbalariae (strain CBS 270.75 / DBVPG 7215 / KCTC 17166 / NRRL Y-17582)</name>
    <name type="common">Yeast</name>
    <dbReference type="NCBI Taxonomy" id="931890"/>
    <lineage>
        <taxon>Eukaryota</taxon>
        <taxon>Fungi</taxon>
        <taxon>Dikarya</taxon>
        <taxon>Ascomycota</taxon>
        <taxon>Saccharomycotina</taxon>
        <taxon>Saccharomycetes</taxon>
        <taxon>Saccharomycetales</taxon>
        <taxon>Saccharomycetaceae</taxon>
        <taxon>Eremothecium</taxon>
    </lineage>
</organism>
<dbReference type="Proteomes" id="UP000006790">
    <property type="component" value="Chromosome 5"/>
</dbReference>
<dbReference type="GO" id="GO:0005687">
    <property type="term" value="C:U4 snRNP"/>
    <property type="evidence" value="ECO:0007669"/>
    <property type="project" value="UniProtKB-UniRule"/>
</dbReference>
<dbReference type="InterPro" id="IPR027078">
    <property type="entry name" value="snRNP-E"/>
</dbReference>
<dbReference type="RefSeq" id="XP_003647021.1">
    <property type="nucleotide sequence ID" value="XM_003646973.1"/>
</dbReference>
<dbReference type="GO" id="GO:1990935">
    <property type="term" value="F:splicing factor binding"/>
    <property type="evidence" value="ECO:0007669"/>
    <property type="project" value="EnsemblFungi"/>
</dbReference>
<protein>
    <recommendedName>
        <fullName evidence="11">Small nuclear ribonucleoprotein E</fullName>
        <shortName evidence="11">snRNP-E</shortName>
    </recommendedName>
    <alternativeName>
        <fullName evidence="11">Sm protein E</fullName>
    </alternativeName>
</protein>
<evidence type="ECO:0000256" key="2">
    <source>
        <dbReference type="ARBA" id="ARBA00004496"/>
    </source>
</evidence>
<evidence type="ECO:0000256" key="11">
    <source>
        <dbReference type="RuleBase" id="RU365053"/>
    </source>
</evidence>
<evidence type="ECO:0000256" key="9">
    <source>
        <dbReference type="ARBA" id="ARBA00023242"/>
    </source>
</evidence>
<keyword evidence="7 11" id="KW-0694">RNA-binding</keyword>
<keyword evidence="14" id="KW-1185">Reference proteome</keyword>
<dbReference type="STRING" id="931890.I6NDR2"/>
<comment type="subcellular location">
    <subcellularLocation>
        <location evidence="2">Cytoplasm</location>
    </subcellularLocation>
    <subcellularLocation>
        <location evidence="1 11">Nucleus</location>
    </subcellularLocation>
</comment>
<evidence type="ECO:0000256" key="4">
    <source>
        <dbReference type="ARBA" id="ARBA00022490"/>
    </source>
</evidence>
<dbReference type="PROSITE" id="PS52002">
    <property type="entry name" value="SM"/>
    <property type="match status" value="1"/>
</dbReference>
<evidence type="ECO:0000256" key="6">
    <source>
        <dbReference type="ARBA" id="ARBA00022728"/>
    </source>
</evidence>
<dbReference type="Pfam" id="PF01423">
    <property type="entry name" value="LSM"/>
    <property type="match status" value="1"/>
</dbReference>
<dbReference type="InterPro" id="IPR047575">
    <property type="entry name" value="Sm"/>
</dbReference>
<keyword evidence="10 11" id="KW-0687">Ribonucleoprotein</keyword>
<dbReference type="CDD" id="cd01718">
    <property type="entry name" value="Sm_E"/>
    <property type="match status" value="1"/>
</dbReference>
<accession>I6NDR2</accession>
<dbReference type="AlphaFoldDB" id="I6NDR2"/>
<dbReference type="HOGENOM" id="CLU_125186_1_0_1"/>
<dbReference type="GO" id="GO:0005686">
    <property type="term" value="C:U2 snRNP"/>
    <property type="evidence" value="ECO:0007669"/>
    <property type="project" value="UniProtKB-UniRule"/>
</dbReference>
<comment type="similarity">
    <text evidence="3 11">Belongs to the snRNP Sm proteins family.</text>
</comment>
<dbReference type="Gene3D" id="2.30.30.100">
    <property type="match status" value="1"/>
</dbReference>
<proteinExistence type="inferred from homology"/>
<dbReference type="eggNOG" id="KOG1774">
    <property type="taxonomic scope" value="Eukaryota"/>
</dbReference>
<evidence type="ECO:0000313" key="13">
    <source>
        <dbReference type="EMBL" id="AET40204.1"/>
    </source>
</evidence>
<name>I6NDR2_ERECY</name>
<keyword evidence="4" id="KW-0963">Cytoplasm</keyword>
<gene>
    <name evidence="13" type="ordered locus">Ecym_5455</name>
</gene>
<dbReference type="FunCoup" id="I6NDR2">
    <property type="interactions" value="911"/>
</dbReference>
<dbReference type="SMART" id="SM00651">
    <property type="entry name" value="Sm"/>
    <property type="match status" value="1"/>
</dbReference>
<evidence type="ECO:0000256" key="3">
    <source>
        <dbReference type="ARBA" id="ARBA00006850"/>
    </source>
</evidence>
<dbReference type="GO" id="GO:0071014">
    <property type="term" value="C:post-mRNA release spliceosomal complex"/>
    <property type="evidence" value="ECO:0007669"/>
    <property type="project" value="EnsemblFungi"/>
</dbReference>
<dbReference type="PANTHER" id="PTHR11193">
    <property type="entry name" value="SMALL NUCLEAR RIBONUCLEOPROTEIN E"/>
    <property type="match status" value="1"/>
</dbReference>
<dbReference type="OMA" id="VPPINCI"/>
<keyword evidence="9 11" id="KW-0539">Nucleus</keyword>
<sequence>MSGKQQKTMMPPINCIYSHLQQQSTVKFWLYQQSQMRIKGKISGFDEFMNVVIDDALELPIDEKTGAELPDKAVKLGRILLKGDNITLISASD</sequence>
<dbReference type="SUPFAM" id="SSF50182">
    <property type="entry name" value="Sm-like ribonucleoproteins"/>
    <property type="match status" value="1"/>
</dbReference>
<dbReference type="GO" id="GO:0000387">
    <property type="term" value="P:spliceosomal snRNP assembly"/>
    <property type="evidence" value="ECO:0007669"/>
    <property type="project" value="UniProtKB-UniRule"/>
</dbReference>
<dbReference type="GO" id="GO:0005737">
    <property type="term" value="C:cytoplasm"/>
    <property type="evidence" value="ECO:0007669"/>
    <property type="project" value="UniProtKB-SubCell"/>
</dbReference>
<dbReference type="KEGG" id="erc:Ecym_5455"/>
<evidence type="ECO:0000256" key="1">
    <source>
        <dbReference type="ARBA" id="ARBA00004123"/>
    </source>
</evidence>
<dbReference type="OrthoDB" id="25620at2759"/>
<dbReference type="InterPro" id="IPR001163">
    <property type="entry name" value="Sm_dom_euk/arc"/>
</dbReference>
<evidence type="ECO:0000259" key="12">
    <source>
        <dbReference type="PROSITE" id="PS52002"/>
    </source>
</evidence>
<keyword evidence="5 11" id="KW-0507">mRNA processing</keyword>
<feature type="domain" description="Sm" evidence="12">
    <location>
        <begin position="13"/>
        <end position="93"/>
    </location>
</feature>
<dbReference type="EMBL" id="CP002501">
    <property type="protein sequence ID" value="AET40204.1"/>
    <property type="molecule type" value="Genomic_DNA"/>
</dbReference>
<evidence type="ECO:0000256" key="7">
    <source>
        <dbReference type="ARBA" id="ARBA00022884"/>
    </source>
</evidence>
<dbReference type="InterPro" id="IPR010920">
    <property type="entry name" value="LSM_dom_sf"/>
</dbReference>
<comment type="function">
    <text evidence="11">Involved in pre-mRNA splicing. Binds and is required for the stability of snRNA U1, U2, U4 and U5 which contain a highly conserved structural motif called the Sm binding site. Involved in cap modification.</text>
</comment>